<dbReference type="EMBL" id="JAPDOD010000002">
    <property type="protein sequence ID" value="MDA0159212.1"/>
    <property type="molecule type" value="Genomic_DNA"/>
</dbReference>
<comment type="caution">
    <text evidence="2">The sequence shown here is derived from an EMBL/GenBank/DDBJ whole genome shotgun (WGS) entry which is preliminary data.</text>
</comment>
<protein>
    <submittedName>
        <fullName evidence="2">Uncharacterized protein</fullName>
    </submittedName>
</protein>
<sequence length="73" mass="7618">MLLLLQAAEEASEPSKTPFYILASCLVAFALILAAIGTARHETFPPTRSAQRAIIGVGVLLVAGTMFCAVITA</sequence>
<evidence type="ECO:0000313" key="3">
    <source>
        <dbReference type="Proteomes" id="UP001149140"/>
    </source>
</evidence>
<evidence type="ECO:0000256" key="1">
    <source>
        <dbReference type="SAM" id="Phobius"/>
    </source>
</evidence>
<keyword evidence="1" id="KW-0472">Membrane</keyword>
<reference evidence="2" key="1">
    <citation type="submission" date="2022-10" db="EMBL/GenBank/DDBJ databases">
        <title>The WGS of Solirubrobacter ginsenosidimutans DSM 21036.</title>
        <authorList>
            <person name="Jiang Z."/>
        </authorList>
    </citation>
    <scope>NUCLEOTIDE SEQUENCE</scope>
    <source>
        <strain evidence="2">DSM 21036</strain>
    </source>
</reference>
<dbReference type="Proteomes" id="UP001149140">
    <property type="component" value="Unassembled WGS sequence"/>
</dbReference>
<organism evidence="2 3">
    <name type="scientific">Solirubrobacter ginsenosidimutans</name>
    <dbReference type="NCBI Taxonomy" id="490573"/>
    <lineage>
        <taxon>Bacteria</taxon>
        <taxon>Bacillati</taxon>
        <taxon>Actinomycetota</taxon>
        <taxon>Thermoleophilia</taxon>
        <taxon>Solirubrobacterales</taxon>
        <taxon>Solirubrobacteraceae</taxon>
        <taxon>Solirubrobacter</taxon>
    </lineage>
</organism>
<keyword evidence="1" id="KW-0812">Transmembrane</keyword>
<keyword evidence="1" id="KW-1133">Transmembrane helix</keyword>
<name>A0A9X3RZQ6_9ACTN</name>
<accession>A0A9X3RZQ6</accession>
<dbReference type="RefSeq" id="WP_270037885.1">
    <property type="nucleotide sequence ID" value="NZ_JAPDOD010000002.1"/>
</dbReference>
<evidence type="ECO:0000313" key="2">
    <source>
        <dbReference type="EMBL" id="MDA0159212.1"/>
    </source>
</evidence>
<gene>
    <name evidence="2" type="ORF">OM076_02955</name>
</gene>
<proteinExistence type="predicted"/>
<dbReference type="AlphaFoldDB" id="A0A9X3RZQ6"/>
<feature type="transmembrane region" description="Helical" evidence="1">
    <location>
        <begin position="20"/>
        <end position="41"/>
    </location>
</feature>
<feature type="transmembrane region" description="Helical" evidence="1">
    <location>
        <begin position="53"/>
        <end position="72"/>
    </location>
</feature>
<keyword evidence="3" id="KW-1185">Reference proteome</keyword>